<evidence type="ECO:0000256" key="1">
    <source>
        <dbReference type="SAM" id="SignalP"/>
    </source>
</evidence>
<proteinExistence type="predicted"/>
<protein>
    <recommendedName>
        <fullName evidence="3">T9SS C-terminal target domain-containing protein</fullName>
    </recommendedName>
</protein>
<dbReference type="PANTHER" id="PTHR41339:SF1">
    <property type="entry name" value="SECRETED PROTEIN"/>
    <property type="match status" value="1"/>
</dbReference>
<organism evidence="2">
    <name type="scientific">uncultured Dysgonomonas sp</name>
    <dbReference type="NCBI Taxonomy" id="206096"/>
    <lineage>
        <taxon>Bacteria</taxon>
        <taxon>Pseudomonadati</taxon>
        <taxon>Bacteroidota</taxon>
        <taxon>Bacteroidia</taxon>
        <taxon>Bacteroidales</taxon>
        <taxon>Dysgonomonadaceae</taxon>
        <taxon>Dysgonomonas</taxon>
        <taxon>environmental samples</taxon>
    </lineage>
</organism>
<dbReference type="PROSITE" id="PS51257">
    <property type="entry name" value="PROKAR_LIPOPROTEIN"/>
    <property type="match status" value="1"/>
</dbReference>
<evidence type="ECO:0008006" key="3">
    <source>
        <dbReference type="Google" id="ProtNLM"/>
    </source>
</evidence>
<keyword evidence="1" id="KW-0732">Signal</keyword>
<name>A0A212J462_9BACT</name>
<reference evidence="2" key="1">
    <citation type="submission" date="2016-04" db="EMBL/GenBank/DDBJ databases">
        <authorList>
            <person name="Evans L.H."/>
            <person name="Alamgir A."/>
            <person name="Owens N."/>
            <person name="Weber N.D."/>
            <person name="Virtaneva K."/>
            <person name="Barbian K."/>
            <person name="Babar A."/>
            <person name="Rosenke K."/>
        </authorList>
    </citation>
    <scope>NUCLEOTIDE SEQUENCE</scope>
    <source>
        <strain evidence="2">86-2</strain>
    </source>
</reference>
<gene>
    <name evidence="2" type="ORF">KL86DYS2_10682</name>
</gene>
<evidence type="ECO:0000313" key="2">
    <source>
        <dbReference type="EMBL" id="SBV94184.1"/>
    </source>
</evidence>
<feature type="signal peptide" evidence="1">
    <location>
        <begin position="1"/>
        <end position="21"/>
    </location>
</feature>
<dbReference type="EMBL" id="FLUL01000001">
    <property type="protein sequence ID" value="SBV94184.1"/>
    <property type="molecule type" value="Genomic_DNA"/>
</dbReference>
<accession>A0A212J462</accession>
<feature type="chain" id="PRO_5012871802" description="T9SS C-terminal target domain-containing protein" evidence="1">
    <location>
        <begin position="22"/>
        <end position="506"/>
    </location>
</feature>
<dbReference type="PANTHER" id="PTHR41339">
    <property type="entry name" value="LIPL48"/>
    <property type="match status" value="1"/>
</dbReference>
<sequence length="506" mass="54172">MKTLNLFGKLFLVASIAILSACSDNGNDDPIVDPSKEQILFNNGTEIGNGEQEFSIKESHTLAKGTYVLKGWVYIEDGATLTIEPGTIIKGDKNTKAAIIAKRGGKLIAKGTASAPIVFTSNQAAGSRKPGDWGGIILCGRAKNNIDIVDGMQIEGGVNAKHGGNDDNDNSGVISYVRIEYAGFPFATDQEINGLTMGSVGRGTQIDHVQVSYSNDDSFEWFGGTVNAKYLVAYHGWDDDFDTDNGYSGNLQFLLGVRNPQIADQSLSNGFESDNNANGTTDEPYTKAVFSNVTLIGPIGQATDFANTTQYITGNGLNPNNGSRLGVFQAAIQIRRNSRLNLFNSVATGYPVGLILDNQKGTTQKWAEDGTLKLQNNVFAGMNVLGADINKQSPTWTDQLSTNGTSITDETKASFSSTFFKLTANNNKVLTSISDLKLKQPNSKASNPNYGPVSGSPVIGLASFSNASLSDSFFTKVTYSGAFASDSSNDNWLQGWTNFDPQNTTY</sequence>
<dbReference type="RefSeq" id="WP_296947155.1">
    <property type="nucleotide sequence ID" value="NZ_LT599021.1"/>
</dbReference>
<dbReference type="AlphaFoldDB" id="A0A212J462"/>